<dbReference type="Pfam" id="PF06258">
    <property type="entry name" value="Mito_fiss_Elm1"/>
    <property type="match status" value="1"/>
</dbReference>
<name>A0A934IM65_9HYPH</name>
<dbReference type="AlphaFoldDB" id="A0A934IM65"/>
<organism evidence="1 2">
    <name type="scientific">Acuticoccus mangrovi</name>
    <dbReference type="NCBI Taxonomy" id="2796142"/>
    <lineage>
        <taxon>Bacteria</taxon>
        <taxon>Pseudomonadati</taxon>
        <taxon>Pseudomonadota</taxon>
        <taxon>Alphaproteobacteria</taxon>
        <taxon>Hyphomicrobiales</taxon>
        <taxon>Amorphaceae</taxon>
        <taxon>Acuticoccus</taxon>
    </lineage>
</organism>
<proteinExistence type="predicted"/>
<keyword evidence="2" id="KW-1185">Reference proteome</keyword>
<comment type="caution">
    <text evidence="1">The sequence shown here is derived from an EMBL/GenBank/DDBJ whole genome shotgun (WGS) entry which is preliminary data.</text>
</comment>
<protein>
    <submittedName>
        <fullName evidence="1">Mitochondrial fission ELM1 family protein</fullName>
    </submittedName>
</protein>
<reference evidence="1" key="1">
    <citation type="submission" date="2020-12" db="EMBL/GenBank/DDBJ databases">
        <title>Bacterial taxonomy.</title>
        <authorList>
            <person name="Pan X."/>
        </authorList>
    </citation>
    <scope>NUCLEOTIDE SEQUENCE</scope>
    <source>
        <strain evidence="1">B2012</strain>
    </source>
</reference>
<gene>
    <name evidence="1" type="ORF">JCR33_17365</name>
</gene>
<evidence type="ECO:0000313" key="2">
    <source>
        <dbReference type="Proteomes" id="UP000609531"/>
    </source>
</evidence>
<dbReference type="EMBL" id="JAEKJA010000015">
    <property type="protein sequence ID" value="MBJ3777481.1"/>
    <property type="molecule type" value="Genomic_DNA"/>
</dbReference>
<accession>A0A934IM65</accession>
<sequence length="339" mass="36294">MTDVLVLTDGVAGHDRASDGVLAALSRHHTTEAGWLGIAEVRPRSRRIARTCAALGAPEAFLSRNTLLAPDRVAPTFASRRLADWPARADIVLSTGPSTAAANIAAARKYGARNIYCGFAKWPVLGFSMILSPVVSRSPHVAFAPRPTRIDADALPRPRHLVDGQERRIALLFGGETKHYAYTERDMDALAEACRALLEARPTWSLVVFDSRRTASRLFDRVASALAPLAPRATVHRFTDGGIASNAEAFSADIVLVSADSLTMVTEAIAAGRPTLVVRADAYRGPDRDVRELADLAAARMIGRTTFGKLDLAALHATPMPTTISQPAALSALLQSKGF</sequence>
<dbReference type="RefSeq" id="WP_198883380.1">
    <property type="nucleotide sequence ID" value="NZ_JAEKJA010000015.1"/>
</dbReference>
<dbReference type="InterPro" id="IPR009367">
    <property type="entry name" value="Elm1-like"/>
</dbReference>
<evidence type="ECO:0000313" key="1">
    <source>
        <dbReference type="EMBL" id="MBJ3777481.1"/>
    </source>
</evidence>
<dbReference type="Proteomes" id="UP000609531">
    <property type="component" value="Unassembled WGS sequence"/>
</dbReference>